<proteinExistence type="predicted"/>
<name>Q3JLS8_BURP1</name>
<accession>Q3JLS8</accession>
<dbReference type="Proteomes" id="UP000002700">
    <property type="component" value="Chromosome II"/>
</dbReference>
<dbReference type="EnsemblBacteria" id="ABA53689">
    <property type="protein sequence ID" value="ABA53689"/>
    <property type="gene ID" value="BURPS1710b_A0316"/>
</dbReference>
<evidence type="ECO:0000313" key="2">
    <source>
        <dbReference type="Proteomes" id="UP000002700"/>
    </source>
</evidence>
<gene>
    <name evidence="1" type="ordered locus">BURPS1710b_A0316</name>
</gene>
<sequence length="307" mass="33863">MDHRSWGAGHGSHGNLRLRPCIPALAHAALLVILLHGAPARGATPAAGRAARSRRLVAGTSRRCAFARAGAATAHPIRSPFTQAMAYAKSSSSVPTEFLYIGAAGEHYIMSECFRHNMEAFKLPIDKGFDLVVTRAYRHLSRLDDVRKPVDPGLPDTPIYVQVKSRQATPVAPPRKKGERPVWEGHFPIKPADLDLICATPNSALACVLFIDTRGELMRSRTAYAWWMSSAYVNQLRDAGHFIAMPRKDALELWVRYVEPAPDSGYKQNTYISLLKQCQIKGSEPGKKSTGFLLSEERFDFGKLGVE</sequence>
<reference evidence="1 2" key="1">
    <citation type="submission" date="2005-09" db="EMBL/GenBank/DDBJ databases">
        <authorList>
            <person name="Woods D.E."/>
            <person name="Nierman W.C."/>
        </authorList>
    </citation>
    <scope>NUCLEOTIDE SEQUENCE [LARGE SCALE GENOMIC DNA]</scope>
    <source>
        <strain evidence="1 2">1710b</strain>
    </source>
</reference>
<protein>
    <submittedName>
        <fullName evidence="1">Uncharacterized protein</fullName>
    </submittedName>
</protein>
<dbReference type="EMBL" id="CP000125">
    <property type="protein sequence ID" value="ABA53689.1"/>
    <property type="molecule type" value="Genomic_DNA"/>
</dbReference>
<organism evidence="1 2">
    <name type="scientific">Burkholderia pseudomallei (strain 1710b)</name>
    <dbReference type="NCBI Taxonomy" id="320372"/>
    <lineage>
        <taxon>Bacteria</taxon>
        <taxon>Pseudomonadati</taxon>
        <taxon>Pseudomonadota</taxon>
        <taxon>Betaproteobacteria</taxon>
        <taxon>Burkholderiales</taxon>
        <taxon>Burkholderiaceae</taxon>
        <taxon>Burkholderia</taxon>
        <taxon>pseudomallei group</taxon>
    </lineage>
</organism>
<evidence type="ECO:0000313" key="1">
    <source>
        <dbReference type="EMBL" id="ABA53689.1"/>
    </source>
</evidence>
<dbReference type="KEGG" id="bpm:BURPS1710b_A0316"/>
<dbReference type="AlphaFoldDB" id="Q3JLS8"/>
<dbReference type="HOGENOM" id="CLU_1018098_0_0_4"/>